<reference evidence="2 3" key="1">
    <citation type="submission" date="2020-07" db="EMBL/GenBank/DDBJ databases">
        <title>Sequencing the genomes of 1000 actinobacteria strains.</title>
        <authorList>
            <person name="Klenk H.-P."/>
        </authorList>
    </citation>
    <scope>NUCLEOTIDE SEQUENCE [LARGE SCALE GENOMIC DNA]</scope>
    <source>
        <strain evidence="2 3">DSM 44121</strain>
    </source>
</reference>
<organism evidence="2 3">
    <name type="scientific">Promicromonospora sukumoe</name>
    <dbReference type="NCBI Taxonomy" id="88382"/>
    <lineage>
        <taxon>Bacteria</taxon>
        <taxon>Bacillati</taxon>
        <taxon>Actinomycetota</taxon>
        <taxon>Actinomycetes</taxon>
        <taxon>Micrococcales</taxon>
        <taxon>Promicromonosporaceae</taxon>
        <taxon>Promicromonospora</taxon>
    </lineage>
</organism>
<keyword evidence="1" id="KW-1133">Transmembrane helix</keyword>
<evidence type="ECO:0000313" key="3">
    <source>
        <dbReference type="Proteomes" id="UP000540568"/>
    </source>
</evidence>
<sequence length="77" mass="7952">MTTRTAFTLIIGGAAVAVLGVVVSFVYLLQPWRTCPDDTSPAACPMLPEDATVLAVALVVTVLAAAVAVVGLVLRKR</sequence>
<dbReference type="EMBL" id="JACGWV010000002">
    <property type="protein sequence ID" value="MBA8810555.1"/>
    <property type="molecule type" value="Genomic_DNA"/>
</dbReference>
<gene>
    <name evidence="2" type="ORF">FHX71_004531</name>
</gene>
<proteinExistence type="predicted"/>
<feature type="transmembrane region" description="Helical" evidence="1">
    <location>
        <begin position="7"/>
        <end position="32"/>
    </location>
</feature>
<keyword evidence="1" id="KW-0812">Transmembrane</keyword>
<name>A0A7W3PFW5_9MICO</name>
<accession>A0A7W3PFW5</accession>
<evidence type="ECO:0000313" key="2">
    <source>
        <dbReference type="EMBL" id="MBA8810555.1"/>
    </source>
</evidence>
<feature type="transmembrane region" description="Helical" evidence="1">
    <location>
        <begin position="52"/>
        <end position="74"/>
    </location>
</feature>
<keyword evidence="3" id="KW-1185">Reference proteome</keyword>
<comment type="caution">
    <text evidence="2">The sequence shown here is derived from an EMBL/GenBank/DDBJ whole genome shotgun (WGS) entry which is preliminary data.</text>
</comment>
<protein>
    <submittedName>
        <fullName evidence="2">Uncharacterized protein</fullName>
    </submittedName>
</protein>
<keyword evidence="1" id="KW-0472">Membrane</keyword>
<dbReference type="Proteomes" id="UP000540568">
    <property type="component" value="Unassembled WGS sequence"/>
</dbReference>
<dbReference type="AlphaFoldDB" id="A0A7W3PFW5"/>
<evidence type="ECO:0000256" key="1">
    <source>
        <dbReference type="SAM" id="Phobius"/>
    </source>
</evidence>
<dbReference type="RefSeq" id="WP_182619641.1">
    <property type="nucleotide sequence ID" value="NZ_BAAATF010000015.1"/>
</dbReference>